<accession>A0AAW1MFV4</accession>
<reference evidence="13 14" key="1">
    <citation type="journal article" date="2024" name="BMC Genomics">
        <title>De novo assembly and annotation of Popillia japonica's genome with initial clues to its potential as an invasive pest.</title>
        <authorList>
            <person name="Cucini C."/>
            <person name="Boschi S."/>
            <person name="Funari R."/>
            <person name="Cardaioli E."/>
            <person name="Iannotti N."/>
            <person name="Marturano G."/>
            <person name="Paoli F."/>
            <person name="Bruttini M."/>
            <person name="Carapelli A."/>
            <person name="Frati F."/>
            <person name="Nardi F."/>
        </authorList>
    </citation>
    <scope>NUCLEOTIDE SEQUENCE [LARGE SCALE GENOMIC DNA]</scope>
    <source>
        <strain evidence="13">DMR45628</strain>
    </source>
</reference>
<dbReference type="InterPro" id="IPR006593">
    <property type="entry name" value="Cyt_b561/ferric_Rdtase_TM"/>
</dbReference>
<comment type="subcellular location">
    <subcellularLocation>
        <location evidence="2">Membrane</location>
        <topology evidence="2">Multi-pass membrane protein</topology>
    </subcellularLocation>
</comment>
<evidence type="ECO:0000313" key="13">
    <source>
        <dbReference type="EMBL" id="KAK9745218.1"/>
    </source>
</evidence>
<evidence type="ECO:0000256" key="6">
    <source>
        <dbReference type="ARBA" id="ARBA00022723"/>
    </source>
</evidence>
<evidence type="ECO:0000313" key="14">
    <source>
        <dbReference type="Proteomes" id="UP001458880"/>
    </source>
</evidence>
<evidence type="ECO:0000256" key="3">
    <source>
        <dbReference type="ARBA" id="ARBA00022448"/>
    </source>
</evidence>
<dbReference type="EMBL" id="JASPKY010000050">
    <property type="protein sequence ID" value="KAK9745218.1"/>
    <property type="molecule type" value="Genomic_DNA"/>
</dbReference>
<dbReference type="PANTHER" id="PTHR10106">
    <property type="entry name" value="CYTOCHROME B561-RELATED"/>
    <property type="match status" value="1"/>
</dbReference>
<dbReference type="Gene3D" id="1.20.120.1770">
    <property type="match status" value="1"/>
</dbReference>
<dbReference type="AlphaFoldDB" id="A0AAW1MFV4"/>
<keyword evidence="4" id="KW-0349">Heme</keyword>
<keyword evidence="6" id="KW-0479">Metal-binding</keyword>
<keyword evidence="14" id="KW-1185">Reference proteome</keyword>
<dbReference type="PROSITE" id="PS50939">
    <property type="entry name" value="CYTOCHROME_B561"/>
    <property type="match status" value="1"/>
</dbReference>
<keyword evidence="3" id="KW-0813">Transport</keyword>
<evidence type="ECO:0000256" key="8">
    <source>
        <dbReference type="ARBA" id="ARBA00022989"/>
    </source>
</evidence>
<evidence type="ECO:0000256" key="9">
    <source>
        <dbReference type="ARBA" id="ARBA00023004"/>
    </source>
</evidence>
<keyword evidence="7" id="KW-0249">Electron transport</keyword>
<evidence type="ECO:0000256" key="11">
    <source>
        <dbReference type="SAM" id="Phobius"/>
    </source>
</evidence>
<evidence type="ECO:0000256" key="5">
    <source>
        <dbReference type="ARBA" id="ARBA00022692"/>
    </source>
</evidence>
<dbReference type="PANTHER" id="PTHR10106:SF0">
    <property type="entry name" value="LD36721P"/>
    <property type="match status" value="1"/>
</dbReference>
<keyword evidence="8 11" id="KW-1133">Transmembrane helix</keyword>
<organism evidence="13 14">
    <name type="scientific">Popillia japonica</name>
    <name type="common">Japanese beetle</name>
    <dbReference type="NCBI Taxonomy" id="7064"/>
    <lineage>
        <taxon>Eukaryota</taxon>
        <taxon>Metazoa</taxon>
        <taxon>Ecdysozoa</taxon>
        <taxon>Arthropoda</taxon>
        <taxon>Hexapoda</taxon>
        <taxon>Insecta</taxon>
        <taxon>Pterygota</taxon>
        <taxon>Neoptera</taxon>
        <taxon>Endopterygota</taxon>
        <taxon>Coleoptera</taxon>
        <taxon>Polyphaga</taxon>
        <taxon>Scarabaeiformia</taxon>
        <taxon>Scarabaeidae</taxon>
        <taxon>Rutelinae</taxon>
        <taxon>Popillia</taxon>
    </lineage>
</organism>
<evidence type="ECO:0000259" key="12">
    <source>
        <dbReference type="PROSITE" id="PS50939"/>
    </source>
</evidence>
<feature type="transmembrane region" description="Helical" evidence="11">
    <location>
        <begin position="128"/>
        <end position="151"/>
    </location>
</feature>
<feature type="domain" description="Cytochrome b561" evidence="12">
    <location>
        <begin position="23"/>
        <end position="225"/>
    </location>
</feature>
<dbReference type="GO" id="GO:0046872">
    <property type="term" value="F:metal ion binding"/>
    <property type="evidence" value="ECO:0007669"/>
    <property type="project" value="UniProtKB-KW"/>
</dbReference>
<comment type="caution">
    <text evidence="13">The sequence shown here is derived from an EMBL/GenBank/DDBJ whole genome shotgun (WGS) entry which is preliminary data.</text>
</comment>
<dbReference type="Proteomes" id="UP001458880">
    <property type="component" value="Unassembled WGS sequence"/>
</dbReference>
<feature type="transmembrane region" description="Helical" evidence="11">
    <location>
        <begin position="58"/>
        <end position="81"/>
    </location>
</feature>
<dbReference type="GO" id="GO:0016020">
    <property type="term" value="C:membrane"/>
    <property type="evidence" value="ECO:0007669"/>
    <property type="project" value="UniProtKB-SubCell"/>
</dbReference>
<evidence type="ECO:0000256" key="4">
    <source>
        <dbReference type="ARBA" id="ARBA00022617"/>
    </source>
</evidence>
<feature type="transmembrane region" description="Helical" evidence="11">
    <location>
        <begin position="88"/>
        <end position="108"/>
    </location>
</feature>
<protein>
    <submittedName>
        <fullName evidence="13">Eukaryotic cytochrome b561</fullName>
    </submittedName>
</protein>
<dbReference type="FunFam" id="1.20.120.1770:FF:000001">
    <property type="entry name" value="Cytochrome b reductase 1"/>
    <property type="match status" value="1"/>
</dbReference>
<name>A0AAW1MFV4_POPJA</name>
<evidence type="ECO:0000256" key="10">
    <source>
        <dbReference type="ARBA" id="ARBA00023136"/>
    </source>
</evidence>
<keyword evidence="5 11" id="KW-0812">Transmembrane</keyword>
<evidence type="ECO:0000256" key="2">
    <source>
        <dbReference type="ARBA" id="ARBA00004141"/>
    </source>
</evidence>
<keyword evidence="9" id="KW-0408">Iron</keyword>
<evidence type="ECO:0000256" key="1">
    <source>
        <dbReference type="ARBA" id="ARBA00001970"/>
    </source>
</evidence>
<proteinExistence type="predicted"/>
<dbReference type="SMART" id="SM00665">
    <property type="entry name" value="B561"/>
    <property type="match status" value="1"/>
</dbReference>
<feature type="transmembrane region" description="Helical" evidence="11">
    <location>
        <begin position="172"/>
        <end position="191"/>
    </location>
</feature>
<sequence>MEKMPLEKTSNSAKWRFLITYGICTVFGLTMYILVLVWNTHFRGGFAWTSDIMLMMNWHPVLLILGLSVFYSQSILVFRLGRNFPKKILKLIHMSLNLIAFILSVIGLKAAFNMRTATGEQHLYSLHSWIGFLTVLFFAAQFAFGFVTYLYPGLPASIRAASMPVHRAGGKAIFLMGLVATATGLMTKASMVLPNYSEMSSEAYVVNFIALFLVVFSGLALYLVNAPAYRRIPLPND</sequence>
<gene>
    <name evidence="13" type="ORF">QE152_g7018</name>
</gene>
<evidence type="ECO:0000256" key="7">
    <source>
        <dbReference type="ARBA" id="ARBA00022982"/>
    </source>
</evidence>
<feature type="transmembrane region" description="Helical" evidence="11">
    <location>
        <begin position="203"/>
        <end position="224"/>
    </location>
</feature>
<comment type="cofactor">
    <cofactor evidence="1">
        <name>heme b</name>
        <dbReference type="ChEBI" id="CHEBI:60344"/>
    </cofactor>
</comment>
<feature type="transmembrane region" description="Helical" evidence="11">
    <location>
        <begin position="18"/>
        <end position="38"/>
    </location>
</feature>
<dbReference type="InterPro" id="IPR043205">
    <property type="entry name" value="CYB561/CYBRD1-like"/>
</dbReference>
<dbReference type="Pfam" id="PF03188">
    <property type="entry name" value="Cytochrom_B561"/>
    <property type="match status" value="1"/>
</dbReference>
<keyword evidence="10 11" id="KW-0472">Membrane</keyword>
<dbReference type="GO" id="GO:0016491">
    <property type="term" value="F:oxidoreductase activity"/>
    <property type="evidence" value="ECO:0007669"/>
    <property type="project" value="InterPro"/>
</dbReference>